<evidence type="ECO:0000256" key="1">
    <source>
        <dbReference type="ARBA" id="ARBA00004429"/>
    </source>
</evidence>
<evidence type="ECO:0000256" key="4">
    <source>
        <dbReference type="ARBA" id="ARBA00022692"/>
    </source>
</evidence>
<organism evidence="9 10">
    <name type="scientific">Aureimonas glaciei</name>
    <dbReference type="NCBI Taxonomy" id="1776957"/>
    <lineage>
        <taxon>Bacteria</taxon>
        <taxon>Pseudomonadati</taxon>
        <taxon>Pseudomonadota</taxon>
        <taxon>Alphaproteobacteria</taxon>
        <taxon>Hyphomicrobiales</taxon>
        <taxon>Aurantimonadaceae</taxon>
        <taxon>Aureimonas</taxon>
    </lineage>
</organism>
<evidence type="ECO:0000259" key="8">
    <source>
        <dbReference type="Pfam" id="PF06808"/>
    </source>
</evidence>
<name>A0A917D8X8_9HYPH</name>
<keyword evidence="5 7" id="KW-1133">Transmembrane helix</keyword>
<feature type="transmembrane region" description="Helical" evidence="7">
    <location>
        <begin position="311"/>
        <end position="342"/>
    </location>
</feature>
<dbReference type="PANTHER" id="PTHR33362:SF2">
    <property type="entry name" value="TRAP TRANSPORTER LARGE PERMEASE PROTEIN"/>
    <property type="match status" value="1"/>
</dbReference>
<dbReference type="NCBIfam" id="TIGR00786">
    <property type="entry name" value="dctM"/>
    <property type="match status" value="1"/>
</dbReference>
<dbReference type="InterPro" id="IPR004681">
    <property type="entry name" value="TRAP_DctM"/>
</dbReference>
<comment type="caution">
    <text evidence="9">The sequence shown here is derived from an EMBL/GenBank/DDBJ whole genome shotgun (WGS) entry which is preliminary data.</text>
</comment>
<evidence type="ECO:0000256" key="7">
    <source>
        <dbReference type="RuleBase" id="RU369079"/>
    </source>
</evidence>
<dbReference type="Proteomes" id="UP000613160">
    <property type="component" value="Unassembled WGS sequence"/>
</dbReference>
<keyword evidence="6 7" id="KW-0472">Membrane</keyword>
<dbReference type="EMBL" id="BMJJ01000002">
    <property type="protein sequence ID" value="GGD10805.1"/>
    <property type="molecule type" value="Genomic_DNA"/>
</dbReference>
<feature type="transmembrane region" description="Helical" evidence="7">
    <location>
        <begin position="210"/>
        <end position="232"/>
    </location>
</feature>
<feature type="transmembrane region" description="Helical" evidence="7">
    <location>
        <begin position="7"/>
        <end position="30"/>
    </location>
</feature>
<evidence type="ECO:0000313" key="9">
    <source>
        <dbReference type="EMBL" id="GGD10805.1"/>
    </source>
</evidence>
<dbReference type="InterPro" id="IPR010656">
    <property type="entry name" value="DctM"/>
</dbReference>
<evidence type="ECO:0000256" key="5">
    <source>
        <dbReference type="ARBA" id="ARBA00022989"/>
    </source>
</evidence>
<comment type="subcellular location">
    <subcellularLocation>
        <location evidence="1 7">Cell inner membrane</location>
        <topology evidence="1 7">Multi-pass membrane protein</topology>
    </subcellularLocation>
</comment>
<reference evidence="9" key="1">
    <citation type="journal article" date="2014" name="Int. J. Syst. Evol. Microbiol.">
        <title>Complete genome sequence of Corynebacterium casei LMG S-19264T (=DSM 44701T), isolated from a smear-ripened cheese.</title>
        <authorList>
            <consortium name="US DOE Joint Genome Institute (JGI-PGF)"/>
            <person name="Walter F."/>
            <person name="Albersmeier A."/>
            <person name="Kalinowski J."/>
            <person name="Ruckert C."/>
        </authorList>
    </citation>
    <scope>NUCLEOTIDE SEQUENCE</scope>
    <source>
        <strain evidence="9">CGMCC 1.15493</strain>
    </source>
</reference>
<dbReference type="PANTHER" id="PTHR33362">
    <property type="entry name" value="SIALIC ACID TRAP TRANSPORTER PERMEASE PROTEIN SIAT-RELATED"/>
    <property type="match status" value="1"/>
</dbReference>
<feature type="domain" description="TRAP C4-dicarboxylate transport system permease DctM subunit" evidence="8">
    <location>
        <begin position="6"/>
        <end position="414"/>
    </location>
</feature>
<keyword evidence="4 7" id="KW-0812">Transmembrane</keyword>
<evidence type="ECO:0000256" key="6">
    <source>
        <dbReference type="ARBA" id="ARBA00023136"/>
    </source>
</evidence>
<keyword evidence="3 7" id="KW-0997">Cell inner membrane</keyword>
<accession>A0A917D8X8</accession>
<dbReference type="Pfam" id="PF06808">
    <property type="entry name" value="DctM"/>
    <property type="match status" value="1"/>
</dbReference>
<evidence type="ECO:0000256" key="2">
    <source>
        <dbReference type="ARBA" id="ARBA00022475"/>
    </source>
</evidence>
<dbReference type="AlphaFoldDB" id="A0A917D8X8"/>
<keyword evidence="10" id="KW-1185">Reference proteome</keyword>
<feature type="transmembrane region" description="Helical" evidence="7">
    <location>
        <begin position="266"/>
        <end position="291"/>
    </location>
</feature>
<feature type="transmembrane region" description="Helical" evidence="7">
    <location>
        <begin position="354"/>
        <end position="380"/>
    </location>
</feature>
<dbReference type="GO" id="GO:0005886">
    <property type="term" value="C:plasma membrane"/>
    <property type="evidence" value="ECO:0007669"/>
    <property type="project" value="UniProtKB-SubCell"/>
</dbReference>
<keyword evidence="7" id="KW-0813">Transport</keyword>
<gene>
    <name evidence="9" type="ORF">GCM10011335_12150</name>
</gene>
<keyword evidence="2" id="KW-1003">Cell membrane</keyword>
<dbReference type="GO" id="GO:0022857">
    <property type="term" value="F:transmembrane transporter activity"/>
    <property type="evidence" value="ECO:0007669"/>
    <property type="project" value="UniProtKB-UniRule"/>
</dbReference>
<dbReference type="RefSeq" id="WP_188849671.1">
    <property type="nucleotide sequence ID" value="NZ_BMJJ01000002.1"/>
</dbReference>
<comment type="function">
    <text evidence="7">Part of the tripartite ATP-independent periplasmic (TRAP) transport system.</text>
</comment>
<feature type="transmembrane region" description="Helical" evidence="7">
    <location>
        <begin position="100"/>
        <end position="121"/>
    </location>
</feature>
<comment type="similarity">
    <text evidence="7">Belongs to the TRAP transporter large permease family.</text>
</comment>
<protein>
    <recommendedName>
        <fullName evidence="7">TRAP transporter large permease protein</fullName>
    </recommendedName>
</protein>
<feature type="transmembrane region" description="Helical" evidence="7">
    <location>
        <begin position="42"/>
        <end position="64"/>
    </location>
</feature>
<feature type="transmembrane region" description="Helical" evidence="7">
    <location>
        <begin position="133"/>
        <end position="157"/>
    </location>
</feature>
<evidence type="ECO:0000313" key="10">
    <source>
        <dbReference type="Proteomes" id="UP000613160"/>
    </source>
</evidence>
<feature type="transmembrane region" description="Helical" evidence="7">
    <location>
        <begin position="392"/>
        <end position="420"/>
    </location>
</feature>
<proteinExistence type="inferred from homology"/>
<comment type="subunit">
    <text evidence="7">The complex comprises the extracytoplasmic solute receptor protein and the two transmembrane proteins.</text>
</comment>
<feature type="transmembrane region" description="Helical" evidence="7">
    <location>
        <begin position="169"/>
        <end position="189"/>
    </location>
</feature>
<evidence type="ECO:0000256" key="3">
    <source>
        <dbReference type="ARBA" id="ARBA00022519"/>
    </source>
</evidence>
<reference evidence="9" key="2">
    <citation type="submission" date="2020-09" db="EMBL/GenBank/DDBJ databases">
        <authorList>
            <person name="Sun Q."/>
            <person name="Zhou Y."/>
        </authorList>
    </citation>
    <scope>NUCLEOTIDE SEQUENCE</scope>
    <source>
        <strain evidence="9">CGMCC 1.15493</strain>
    </source>
</reference>
<sequence>MITGGAFFILMLVGVPISICLCLASIAFIWDSGNPLLFQSFVPQMFGGVDSYGLISIPLFIMIGEVMNGGGITRRIVAMAMAIVGQLKGGLAYVNLVANMFISSILGSATAQVAIMAKVMVPEMERQGYDKTFAAGLTAYAGMLGPIIPPSIMFVIYSVMAQVPVSDMLMAGLVPGILLTVLFCTVIAIMDVWQNYPRGERMDWAQRLRVVLDAIPTLIIPVVIVGSILTGLANATEAAAVGTLAAILIGRFWTRQLSFRDLPAMMVRSGIYAAVVLFLVAAAAIFSWVLVYGRVPQAVAAWVQTVAEDPVTFMLLVNVILLVIGTAIDGAPGLIMTVPILLPIATEVYGIDPIHFGVVAVINLTLGFLSPPVGLCFFVASAVTGAKVGRMFIVTLPFFFAACLLLLLLSIFPSLSLLLAN</sequence>
<feature type="transmembrane region" description="Helical" evidence="7">
    <location>
        <begin position="238"/>
        <end position="254"/>
    </location>
</feature>
<dbReference type="PIRSF" id="PIRSF006066">
    <property type="entry name" value="HI0050"/>
    <property type="match status" value="1"/>
</dbReference>